<dbReference type="EMBL" id="JADGJW010000469">
    <property type="protein sequence ID" value="KAJ3216605.1"/>
    <property type="molecule type" value="Genomic_DNA"/>
</dbReference>
<gene>
    <name evidence="1" type="ORF">HK099_005798</name>
</gene>
<accession>A0AAD5U1X8</accession>
<organism evidence="1 2">
    <name type="scientific">Clydaea vesicula</name>
    <dbReference type="NCBI Taxonomy" id="447962"/>
    <lineage>
        <taxon>Eukaryota</taxon>
        <taxon>Fungi</taxon>
        <taxon>Fungi incertae sedis</taxon>
        <taxon>Chytridiomycota</taxon>
        <taxon>Chytridiomycota incertae sedis</taxon>
        <taxon>Chytridiomycetes</taxon>
        <taxon>Lobulomycetales</taxon>
        <taxon>Lobulomycetaceae</taxon>
        <taxon>Clydaea</taxon>
    </lineage>
</organism>
<evidence type="ECO:0000313" key="1">
    <source>
        <dbReference type="EMBL" id="KAJ3216605.1"/>
    </source>
</evidence>
<sequence>MEETKKLKYPKKMLLELYTTALLVLSSFGASLPTAPPLKCVGRCDLNIAPLPLIDGKNPHEYMMWSMIESFKELDAVYGENSKLSAPLEVPVVDVTGGVVACENGFAAGYPCKNIDLLSFLSHRSMGATTGNDIWGWTDPLTNKEYAIVCQTDGTAFVDVTDPLNPVALGRLKTHTTSSSWRDAKVYKDHAYIVSEASNHGVQVFDLTQLRNVTTPGPNNKFSESGYLGATGRCHNIAINEETGFGYCVGSVSTCNAGLHILDLSDLKNPKSVGCFGDDGYVHDSQVVIYRGPDSRYKGREIAFNYNTNHLLILDITDKSHPVIISRTSYAGYGYTHQGWLLEDHTYILMDDEQDEMRDTANSGGHTVTYIFNVENLEQPYLTSKHLSPVTSIDHNQYVLGDYSYQSNYASGLRVVNIKNIKSNVTEEAGFFDVHPEDDKVSFSGTWSVYPYFPSGNIVVNSIERGLFVVKTKF</sequence>
<comment type="caution">
    <text evidence="1">The sequence shown here is derived from an EMBL/GenBank/DDBJ whole genome shotgun (WGS) entry which is preliminary data.</text>
</comment>
<dbReference type="NCBIfam" id="TIGR04312">
    <property type="entry name" value="choice_anch_B"/>
    <property type="match status" value="1"/>
</dbReference>
<evidence type="ECO:0008006" key="3">
    <source>
        <dbReference type="Google" id="ProtNLM"/>
    </source>
</evidence>
<dbReference type="AlphaFoldDB" id="A0AAD5U1X8"/>
<protein>
    <recommendedName>
        <fullName evidence="3">Choice-of-anchor B family protein</fullName>
    </recommendedName>
</protein>
<reference evidence="1" key="1">
    <citation type="submission" date="2020-05" db="EMBL/GenBank/DDBJ databases">
        <title>Phylogenomic resolution of chytrid fungi.</title>
        <authorList>
            <person name="Stajich J.E."/>
            <person name="Amses K."/>
            <person name="Simmons R."/>
            <person name="Seto K."/>
            <person name="Myers J."/>
            <person name="Bonds A."/>
            <person name="Quandt C.A."/>
            <person name="Barry K."/>
            <person name="Liu P."/>
            <person name="Grigoriev I."/>
            <person name="Longcore J.E."/>
            <person name="James T.Y."/>
        </authorList>
    </citation>
    <scope>NUCLEOTIDE SEQUENCE</scope>
    <source>
        <strain evidence="1">JEL0476</strain>
    </source>
</reference>
<dbReference type="PANTHER" id="PTHR38787">
    <property type="entry name" value="REGULATORY P DOMAIN-CONTAINING PROTEIN"/>
    <property type="match status" value="1"/>
</dbReference>
<dbReference type="InterPro" id="IPR027589">
    <property type="entry name" value="Choice_anch_B"/>
</dbReference>
<dbReference type="Proteomes" id="UP001211065">
    <property type="component" value="Unassembled WGS sequence"/>
</dbReference>
<keyword evidence="2" id="KW-1185">Reference proteome</keyword>
<proteinExistence type="predicted"/>
<dbReference type="PANTHER" id="PTHR38787:SF3">
    <property type="entry name" value="REGULATORY P DOMAIN-CONTAINING PROTEIN"/>
    <property type="match status" value="1"/>
</dbReference>
<evidence type="ECO:0000313" key="2">
    <source>
        <dbReference type="Proteomes" id="UP001211065"/>
    </source>
</evidence>
<name>A0AAD5U1X8_9FUNG</name>
<dbReference type="GO" id="GO:0005576">
    <property type="term" value="C:extracellular region"/>
    <property type="evidence" value="ECO:0007669"/>
    <property type="project" value="TreeGrafter"/>
</dbReference>